<name>A0A146APA1_9BORD</name>
<gene>
    <name evidence="7" type="ORF">SAMEA1982600_00107</name>
</gene>
<dbReference type="InterPro" id="IPR013686">
    <property type="entry name" value="Polypept-transport_assoc_ShlB"/>
</dbReference>
<dbReference type="InterPro" id="IPR005565">
    <property type="entry name" value="Hemolysn_activator_HlyB_C"/>
</dbReference>
<dbReference type="Pfam" id="PF03865">
    <property type="entry name" value="ShlB"/>
    <property type="match status" value="1"/>
</dbReference>
<evidence type="ECO:0000256" key="3">
    <source>
        <dbReference type="ARBA" id="ARBA00023237"/>
    </source>
</evidence>
<dbReference type="Gene3D" id="3.10.20.310">
    <property type="entry name" value="membrane protein fhac"/>
    <property type="match status" value="1"/>
</dbReference>
<dbReference type="Pfam" id="PF08479">
    <property type="entry name" value="POTRA_2"/>
    <property type="match status" value="1"/>
</dbReference>
<dbReference type="GO" id="GO:0046819">
    <property type="term" value="P:protein secretion by the type V secretion system"/>
    <property type="evidence" value="ECO:0007669"/>
    <property type="project" value="TreeGrafter"/>
</dbReference>
<feature type="signal peptide" evidence="4">
    <location>
        <begin position="1"/>
        <end position="31"/>
    </location>
</feature>
<dbReference type="PANTHER" id="PTHR34597">
    <property type="entry name" value="SLR1661 PROTEIN"/>
    <property type="match status" value="1"/>
</dbReference>
<dbReference type="GO" id="GO:0098046">
    <property type="term" value="C:type V protein secretion system complex"/>
    <property type="evidence" value="ECO:0007669"/>
    <property type="project" value="TreeGrafter"/>
</dbReference>
<evidence type="ECO:0000256" key="4">
    <source>
        <dbReference type="SAM" id="SignalP"/>
    </source>
</evidence>
<dbReference type="Gene3D" id="2.40.160.50">
    <property type="entry name" value="membrane protein fhac: a member of the omp85/tpsb transporter family"/>
    <property type="match status" value="1"/>
</dbReference>
<reference evidence="7 8" key="1">
    <citation type="submission" date="2016-03" db="EMBL/GenBank/DDBJ databases">
        <authorList>
            <consortium name="Pathogen Informatics"/>
        </authorList>
    </citation>
    <scope>NUCLEOTIDE SEQUENCE [LARGE SCALE GENOMIC DNA]</scope>
    <source>
        <strain evidence="7 8">NCTC13364</strain>
    </source>
</reference>
<keyword evidence="1" id="KW-1134">Transmembrane beta strand</keyword>
<protein>
    <submittedName>
        <fullName evidence="7">Outer membrane protein/protective antigen OMA87</fullName>
    </submittedName>
</protein>
<keyword evidence="2" id="KW-0812">Transmembrane</keyword>
<evidence type="ECO:0000256" key="2">
    <source>
        <dbReference type="ARBA" id="ARBA00022692"/>
    </source>
</evidence>
<keyword evidence="4" id="KW-0732">Signal</keyword>
<organism evidence="7 8">
    <name type="scientific">Bordetella ansorpii</name>
    <dbReference type="NCBI Taxonomy" id="288768"/>
    <lineage>
        <taxon>Bacteria</taxon>
        <taxon>Pseudomonadati</taxon>
        <taxon>Pseudomonadota</taxon>
        <taxon>Betaproteobacteria</taxon>
        <taxon>Burkholderiales</taxon>
        <taxon>Alcaligenaceae</taxon>
        <taxon>Bordetella</taxon>
    </lineage>
</organism>
<accession>A0A146APA1</accession>
<dbReference type="Proteomes" id="UP000077037">
    <property type="component" value="Unassembled WGS sequence"/>
</dbReference>
<dbReference type="RefSeq" id="WP_082887006.1">
    <property type="nucleotide sequence ID" value="NZ_FKBS01000002.1"/>
</dbReference>
<evidence type="ECO:0000256" key="1">
    <source>
        <dbReference type="ARBA" id="ARBA00022452"/>
    </source>
</evidence>
<dbReference type="PANTHER" id="PTHR34597:SF6">
    <property type="entry name" value="BLR6126 PROTEIN"/>
    <property type="match status" value="1"/>
</dbReference>
<keyword evidence="3" id="KW-0998">Cell outer membrane</keyword>
<evidence type="ECO:0000259" key="5">
    <source>
        <dbReference type="Pfam" id="PF03865"/>
    </source>
</evidence>
<dbReference type="AlphaFoldDB" id="A0A146APA1"/>
<dbReference type="EMBL" id="FKBS01000002">
    <property type="protein sequence ID" value="CZZ91026.1"/>
    <property type="molecule type" value="Genomic_DNA"/>
</dbReference>
<keyword evidence="1" id="KW-0472">Membrane</keyword>
<evidence type="ECO:0000313" key="7">
    <source>
        <dbReference type="EMBL" id="CZZ91026.1"/>
    </source>
</evidence>
<feature type="domain" description="Haemolysin activator HlyB C-terminal" evidence="5">
    <location>
        <begin position="193"/>
        <end position="511"/>
    </location>
</feature>
<sequence length="549" mass="60063">MQDFDKAGASACARATLAACLALGLQAGAIAQDVQQGQAQAGQAEQAAAPADTRRVNVNEYIVRGNTVLDAKAIEKAVYPFLGPERTLADIQSARDALQTAYHELGYQSVYVDLPEQQVSDGVVILQVAETKIGRLRVVGAKNYSPLAIRDDVPALKEGAVPDFNQAQAQLTELNRTASRQVLPVVREGKIPGTMDVDLKVEDKNPWTASVGLNNDYSADTKHLRSTASIGYDNLWQRGHAFSLTFFTAPQETDNAKVWSASYTLPLADRWSLQFSGYHSDSNVATIGGTNVLGKGYSFGATATYTFDPVGSWYNSLSFGLDYKNFDESLVFGGDNDTVPLKYVPFTLGYNGYRYTEASQSSIGLSIVGATRSFFDLGSSSEEFDYKRYRASPSFALLKGDFTHTQNFAQDWQAFARAGFQFASGALVSNEQFAAGGATSIRGYLAAERTADDGVLGSIEMRTPSLARYLGSNVNEWRFYTFAEWAWLRLRDPLPEQRDSFRLASVGVGTRMQVLDWLSGSLDWGYPLINGANTNSHDPRINFNLRASF</sequence>
<feature type="chain" id="PRO_5007523126" evidence="4">
    <location>
        <begin position="32"/>
        <end position="549"/>
    </location>
</feature>
<feature type="domain" description="Polypeptide-transport-associated ShlB-type" evidence="6">
    <location>
        <begin position="57"/>
        <end position="130"/>
    </location>
</feature>
<proteinExistence type="predicted"/>
<evidence type="ECO:0000313" key="8">
    <source>
        <dbReference type="Proteomes" id="UP000077037"/>
    </source>
</evidence>
<dbReference type="GO" id="GO:0008320">
    <property type="term" value="F:protein transmembrane transporter activity"/>
    <property type="evidence" value="ECO:0007669"/>
    <property type="project" value="TreeGrafter"/>
</dbReference>
<dbReference type="InterPro" id="IPR051544">
    <property type="entry name" value="TPS_OM_transporter"/>
</dbReference>
<evidence type="ECO:0000259" key="6">
    <source>
        <dbReference type="Pfam" id="PF08479"/>
    </source>
</evidence>
<dbReference type="OrthoDB" id="5664954at2"/>